<dbReference type="Proteomes" id="UP000837803">
    <property type="component" value="Unassembled WGS sequence"/>
</dbReference>
<dbReference type="EMBL" id="CAKLPZ010000002">
    <property type="protein sequence ID" value="CAH1000564.1"/>
    <property type="molecule type" value="Genomic_DNA"/>
</dbReference>
<feature type="transmembrane region" description="Helical" evidence="8">
    <location>
        <begin position="12"/>
        <end position="34"/>
    </location>
</feature>
<comment type="caution">
    <text evidence="10">The sequence shown here is derived from an EMBL/GenBank/DDBJ whole genome shotgun (WGS) entry which is preliminary data.</text>
</comment>
<dbReference type="PANTHER" id="PTHR21624:SF1">
    <property type="entry name" value="ALKYLGLYCEROL MONOOXYGENASE"/>
    <property type="match status" value="1"/>
</dbReference>
<evidence type="ECO:0000256" key="2">
    <source>
        <dbReference type="ARBA" id="ARBA00022692"/>
    </source>
</evidence>
<evidence type="ECO:0000313" key="11">
    <source>
        <dbReference type="Proteomes" id="UP000837803"/>
    </source>
</evidence>
<protein>
    <recommendedName>
        <fullName evidence="9">Fatty acid hydroxylase domain-containing protein</fullName>
    </recommendedName>
</protein>
<keyword evidence="5" id="KW-0443">Lipid metabolism</keyword>
<gene>
    <name evidence="10" type="ORF">LEM8419_01698</name>
</gene>
<evidence type="ECO:0000256" key="5">
    <source>
        <dbReference type="ARBA" id="ARBA00023098"/>
    </source>
</evidence>
<evidence type="ECO:0000256" key="8">
    <source>
        <dbReference type="SAM" id="Phobius"/>
    </source>
</evidence>
<proteinExistence type="predicted"/>
<evidence type="ECO:0000313" key="10">
    <source>
        <dbReference type="EMBL" id="CAH1000564.1"/>
    </source>
</evidence>
<dbReference type="InterPro" id="IPR051689">
    <property type="entry name" value="Sterol_desaturase/TMEM195"/>
</dbReference>
<comment type="subcellular location">
    <subcellularLocation>
        <location evidence="1">Endomembrane system</location>
        <topology evidence="1">Multi-pass membrane protein</topology>
    </subcellularLocation>
</comment>
<keyword evidence="11" id="KW-1185">Reference proteome</keyword>
<evidence type="ECO:0000256" key="1">
    <source>
        <dbReference type="ARBA" id="ARBA00004127"/>
    </source>
</evidence>
<evidence type="ECO:0000256" key="7">
    <source>
        <dbReference type="SAM" id="MobiDB-lite"/>
    </source>
</evidence>
<feature type="region of interest" description="Disordered" evidence="7">
    <location>
        <begin position="281"/>
        <end position="326"/>
    </location>
</feature>
<keyword evidence="6 8" id="KW-0472">Membrane</keyword>
<dbReference type="InterPro" id="IPR006694">
    <property type="entry name" value="Fatty_acid_hydroxylase"/>
</dbReference>
<dbReference type="PANTHER" id="PTHR21624">
    <property type="entry name" value="STEROL DESATURASE-RELATED PROTEIN"/>
    <property type="match status" value="1"/>
</dbReference>
<organism evidence="10 11">
    <name type="scientific">Neolewinella maritima</name>
    <dbReference type="NCBI Taxonomy" id="1383882"/>
    <lineage>
        <taxon>Bacteria</taxon>
        <taxon>Pseudomonadati</taxon>
        <taxon>Bacteroidota</taxon>
        <taxon>Saprospiria</taxon>
        <taxon>Saprospirales</taxon>
        <taxon>Lewinellaceae</taxon>
        <taxon>Neolewinella</taxon>
    </lineage>
</organism>
<keyword evidence="2 8" id="KW-0812">Transmembrane</keyword>
<sequence length="326" mass="37271">MPTFLFTDNPVAIHYAIPAFVLLLAIEIGVAVYEQRDWYDTKDTLSSLSMGIGNAVIRLFTKVVIVGVLFFLYQFRLFDLGAAWWVWVLCFFAEDLSYYAFHRASHEVRYFWASHVVHHSSKKYNLSTALRQTWTGELSGSFIFILWLPLVGFHPIMVAIFGSLSLIYQFWIHTEAIDKLWRPVEFVFNTPSHHRVHHGSDVKYLDRNHGGVLIIWDRLFGTFQEEEERPGYGLVTNIDSHNPLHIATHEWVALGRDVWHAPDWHSRLGYIFGPPGWSHDGSRKTSAQLRSSAPASAPDEVPTALNPTHASDPLSPDLLLQDHHTG</sequence>
<keyword evidence="3 8" id="KW-1133">Transmembrane helix</keyword>
<evidence type="ECO:0000259" key="9">
    <source>
        <dbReference type="Pfam" id="PF04116"/>
    </source>
</evidence>
<keyword evidence="4" id="KW-0560">Oxidoreductase</keyword>
<evidence type="ECO:0000256" key="6">
    <source>
        <dbReference type="ARBA" id="ARBA00023136"/>
    </source>
</evidence>
<feature type="transmembrane region" description="Helical" evidence="8">
    <location>
        <begin position="142"/>
        <end position="171"/>
    </location>
</feature>
<feature type="domain" description="Fatty acid hydroxylase" evidence="9">
    <location>
        <begin position="87"/>
        <end position="222"/>
    </location>
</feature>
<accession>A0ABM9B0X0</accession>
<feature type="transmembrane region" description="Helical" evidence="8">
    <location>
        <begin position="55"/>
        <end position="76"/>
    </location>
</feature>
<feature type="compositionally biased region" description="Polar residues" evidence="7">
    <location>
        <begin position="284"/>
        <end position="294"/>
    </location>
</feature>
<dbReference type="Pfam" id="PF04116">
    <property type="entry name" value="FA_hydroxylase"/>
    <property type="match status" value="1"/>
</dbReference>
<name>A0ABM9B0X0_9BACT</name>
<reference evidence="10" key="1">
    <citation type="submission" date="2021-12" db="EMBL/GenBank/DDBJ databases">
        <authorList>
            <person name="Rodrigo-Torres L."/>
            <person name="Arahal R. D."/>
            <person name="Lucena T."/>
        </authorList>
    </citation>
    <scope>NUCLEOTIDE SEQUENCE</scope>
    <source>
        <strain evidence="10">CECT 8419</strain>
    </source>
</reference>
<dbReference type="RefSeq" id="WP_238750604.1">
    <property type="nucleotide sequence ID" value="NZ_CAKLPZ010000002.1"/>
</dbReference>
<evidence type="ECO:0000256" key="4">
    <source>
        <dbReference type="ARBA" id="ARBA00023002"/>
    </source>
</evidence>
<feature type="transmembrane region" description="Helical" evidence="8">
    <location>
        <begin position="82"/>
        <end position="101"/>
    </location>
</feature>
<evidence type="ECO:0000256" key="3">
    <source>
        <dbReference type="ARBA" id="ARBA00022989"/>
    </source>
</evidence>